<organism evidence="3 4">
    <name type="scientific">Noviherbaspirillum album</name>
    <dbReference type="NCBI Taxonomy" id="3080276"/>
    <lineage>
        <taxon>Bacteria</taxon>
        <taxon>Pseudomonadati</taxon>
        <taxon>Pseudomonadota</taxon>
        <taxon>Betaproteobacteria</taxon>
        <taxon>Burkholderiales</taxon>
        <taxon>Oxalobacteraceae</taxon>
        <taxon>Noviherbaspirillum</taxon>
    </lineage>
</organism>
<reference evidence="3 4" key="1">
    <citation type="submission" date="2023-10" db="EMBL/GenBank/DDBJ databases">
        <title>Noviherbaspirillum sp. CPCC 100848 genome assembly.</title>
        <authorList>
            <person name="Li X.Y."/>
            <person name="Fang X.M."/>
        </authorList>
    </citation>
    <scope>NUCLEOTIDE SEQUENCE [LARGE SCALE GENOMIC DNA]</scope>
    <source>
        <strain evidence="3 4">CPCC 100848</strain>
    </source>
</reference>
<dbReference type="PANTHER" id="PTHR46268">
    <property type="entry name" value="STRESS RESPONSE PROTEIN NHAX"/>
    <property type="match status" value="1"/>
</dbReference>
<evidence type="ECO:0000313" key="4">
    <source>
        <dbReference type="Proteomes" id="UP001352263"/>
    </source>
</evidence>
<accession>A0ABU6J959</accession>
<dbReference type="InterPro" id="IPR006016">
    <property type="entry name" value="UspA"/>
</dbReference>
<dbReference type="CDD" id="cd00293">
    <property type="entry name" value="USP-like"/>
    <property type="match status" value="1"/>
</dbReference>
<dbReference type="RefSeq" id="WP_326506883.1">
    <property type="nucleotide sequence ID" value="NZ_JAWIIV010000010.1"/>
</dbReference>
<evidence type="ECO:0000256" key="1">
    <source>
        <dbReference type="ARBA" id="ARBA00008791"/>
    </source>
</evidence>
<dbReference type="InterPro" id="IPR014729">
    <property type="entry name" value="Rossmann-like_a/b/a_fold"/>
</dbReference>
<proteinExistence type="inferred from homology"/>
<feature type="domain" description="UspA" evidence="2">
    <location>
        <begin position="3"/>
        <end position="141"/>
    </location>
</feature>
<keyword evidence="4" id="KW-1185">Reference proteome</keyword>
<protein>
    <submittedName>
        <fullName evidence="3">Universal stress protein</fullName>
    </submittedName>
</protein>
<sequence>MFKILLAVDGSENSMRAVQHVIKRSSAAKDQYQIELVNVQYPLHGSAAGFVSADQVKQYHHDEGMKVLTGAADALKAGGVPFSQHLFVGQPAEVIARFAGEQNCDEIVIGTRGLSALGGLLVGSVASRIIHLADAPVVLVK</sequence>
<name>A0ABU6J959_9BURK</name>
<evidence type="ECO:0000259" key="2">
    <source>
        <dbReference type="Pfam" id="PF00582"/>
    </source>
</evidence>
<comment type="similarity">
    <text evidence="1">Belongs to the universal stress protein A family.</text>
</comment>
<dbReference type="InterPro" id="IPR006015">
    <property type="entry name" value="Universal_stress_UspA"/>
</dbReference>
<dbReference type="Proteomes" id="UP001352263">
    <property type="component" value="Unassembled WGS sequence"/>
</dbReference>
<dbReference type="PRINTS" id="PR01438">
    <property type="entry name" value="UNVRSLSTRESS"/>
</dbReference>
<dbReference type="PANTHER" id="PTHR46268:SF15">
    <property type="entry name" value="UNIVERSAL STRESS PROTEIN HP_0031"/>
    <property type="match status" value="1"/>
</dbReference>
<gene>
    <name evidence="3" type="ORF">RY831_13480</name>
</gene>
<dbReference type="EMBL" id="JAWIIV010000010">
    <property type="protein sequence ID" value="MEC4720169.1"/>
    <property type="molecule type" value="Genomic_DNA"/>
</dbReference>
<dbReference type="Gene3D" id="3.40.50.620">
    <property type="entry name" value="HUPs"/>
    <property type="match status" value="1"/>
</dbReference>
<dbReference type="SUPFAM" id="SSF52402">
    <property type="entry name" value="Adenine nucleotide alpha hydrolases-like"/>
    <property type="match status" value="1"/>
</dbReference>
<dbReference type="Pfam" id="PF00582">
    <property type="entry name" value="Usp"/>
    <property type="match status" value="1"/>
</dbReference>
<comment type="caution">
    <text evidence="3">The sequence shown here is derived from an EMBL/GenBank/DDBJ whole genome shotgun (WGS) entry which is preliminary data.</text>
</comment>
<evidence type="ECO:0000313" key="3">
    <source>
        <dbReference type="EMBL" id="MEC4720169.1"/>
    </source>
</evidence>